<reference evidence="12" key="1">
    <citation type="submission" date="2016-10" db="EMBL/GenBank/DDBJ databases">
        <authorList>
            <person name="Varghese N."/>
            <person name="Submissions S."/>
        </authorList>
    </citation>
    <scope>NUCLEOTIDE SEQUENCE [LARGE SCALE GENOMIC DNA]</scope>
    <source>
        <strain evidence="12">JCM 14963</strain>
    </source>
</reference>
<evidence type="ECO:0000259" key="10">
    <source>
        <dbReference type="PROSITE" id="PS50111"/>
    </source>
</evidence>
<evidence type="ECO:0000256" key="8">
    <source>
        <dbReference type="PROSITE-ProRule" id="PRU00284"/>
    </source>
</evidence>
<dbReference type="Proteomes" id="UP000243413">
    <property type="component" value="Chromosome I"/>
</dbReference>
<dbReference type="Gene3D" id="1.10.287.950">
    <property type="entry name" value="Methyl-accepting chemotaxis protein"/>
    <property type="match status" value="1"/>
</dbReference>
<protein>
    <submittedName>
        <fullName evidence="11">Methyl-accepting chemotaxis protein</fullName>
    </submittedName>
</protein>
<evidence type="ECO:0000256" key="6">
    <source>
        <dbReference type="ARBA" id="ARBA00023224"/>
    </source>
</evidence>
<dbReference type="GO" id="GO:0006935">
    <property type="term" value="P:chemotaxis"/>
    <property type="evidence" value="ECO:0007669"/>
    <property type="project" value="UniProtKB-KW"/>
</dbReference>
<dbReference type="Pfam" id="PF00015">
    <property type="entry name" value="MCPsignal"/>
    <property type="match status" value="1"/>
</dbReference>
<dbReference type="GO" id="GO:0007165">
    <property type="term" value="P:signal transduction"/>
    <property type="evidence" value="ECO:0007669"/>
    <property type="project" value="UniProtKB-KW"/>
</dbReference>
<keyword evidence="9" id="KW-0175">Coiled coil</keyword>
<feature type="coiled-coil region" evidence="9">
    <location>
        <begin position="300"/>
        <end position="330"/>
    </location>
</feature>
<dbReference type="InterPro" id="IPR004089">
    <property type="entry name" value="MCPsignal_dom"/>
</dbReference>
<keyword evidence="4" id="KW-1133">Transmembrane helix</keyword>
<accession>A0A1H1PKF6</accession>
<evidence type="ECO:0000256" key="7">
    <source>
        <dbReference type="ARBA" id="ARBA00029447"/>
    </source>
</evidence>
<dbReference type="SUPFAM" id="SSF58104">
    <property type="entry name" value="Methyl-accepting chemotaxis protein (MCP) signaling domain"/>
    <property type="match status" value="1"/>
</dbReference>
<organism evidence="11 12">
    <name type="scientific">Halopseudomonas sabulinigri</name>
    <dbReference type="NCBI Taxonomy" id="472181"/>
    <lineage>
        <taxon>Bacteria</taxon>
        <taxon>Pseudomonadati</taxon>
        <taxon>Pseudomonadota</taxon>
        <taxon>Gammaproteobacteria</taxon>
        <taxon>Pseudomonadales</taxon>
        <taxon>Pseudomonadaceae</taxon>
        <taxon>Halopseudomonas</taxon>
    </lineage>
</organism>
<comment type="subcellular location">
    <subcellularLocation>
        <location evidence="1">Membrane</location>
    </subcellularLocation>
</comment>
<dbReference type="AlphaFoldDB" id="A0A1H1PKF6"/>
<dbReference type="PANTHER" id="PTHR32089">
    <property type="entry name" value="METHYL-ACCEPTING CHEMOTAXIS PROTEIN MCPB"/>
    <property type="match status" value="1"/>
</dbReference>
<dbReference type="OrthoDB" id="2489132at2"/>
<sequence length="334" mass="34886">MQTGIIGKAALAGIQLGMLAWLFHSHGGYALGPALVLCVVPWLGLPWRYPPADLPSSANADSIHSAVAAEAATHTEKAAQQAARLQALATGAAPLPEQLQATQNGLQHLGALYDQAQHQAANGQQHNEQLRQSIAQLCGAQSAAQGGLQDCLRQAGLLRDHSAASLQLLSQLQQQSARISKVTQVIDGIASQTNLLALNAAIEAARAGESGRGFAVVADEVRALATRTTAATAEVGDIISQMDEQSSQVSHEITALDACVQGTDALLTQSAEQVQQASHLGNDLQEALRSSAEHGDPALCAELSGQLAALEQLLQQSEQASHQLIAELNQLSHH</sequence>
<gene>
    <name evidence="11" type="ORF">SAMN05216271_1194</name>
</gene>
<dbReference type="PANTHER" id="PTHR32089:SF120">
    <property type="entry name" value="METHYL-ACCEPTING CHEMOTAXIS PROTEIN TLPQ"/>
    <property type="match status" value="1"/>
</dbReference>
<keyword evidence="2" id="KW-0145">Chemotaxis</keyword>
<evidence type="ECO:0000313" key="12">
    <source>
        <dbReference type="Proteomes" id="UP000243413"/>
    </source>
</evidence>
<evidence type="ECO:0000256" key="3">
    <source>
        <dbReference type="ARBA" id="ARBA00022692"/>
    </source>
</evidence>
<dbReference type="EMBL" id="LT629763">
    <property type="protein sequence ID" value="SDS11644.1"/>
    <property type="molecule type" value="Genomic_DNA"/>
</dbReference>
<evidence type="ECO:0000256" key="4">
    <source>
        <dbReference type="ARBA" id="ARBA00022989"/>
    </source>
</evidence>
<keyword evidence="5" id="KW-0472">Membrane</keyword>
<dbReference type="SMART" id="SM00283">
    <property type="entry name" value="MA"/>
    <property type="match status" value="1"/>
</dbReference>
<name>A0A1H1PKF6_9GAMM</name>
<dbReference type="GO" id="GO:0016020">
    <property type="term" value="C:membrane"/>
    <property type="evidence" value="ECO:0007669"/>
    <property type="project" value="UniProtKB-SubCell"/>
</dbReference>
<evidence type="ECO:0000256" key="2">
    <source>
        <dbReference type="ARBA" id="ARBA00022500"/>
    </source>
</evidence>
<evidence type="ECO:0000256" key="5">
    <source>
        <dbReference type="ARBA" id="ARBA00023136"/>
    </source>
</evidence>
<keyword evidence="3" id="KW-0812">Transmembrane</keyword>
<proteinExistence type="inferred from homology"/>
<dbReference type="STRING" id="472181.SAMN05216271_1194"/>
<dbReference type="PROSITE" id="PS50111">
    <property type="entry name" value="CHEMOTAXIS_TRANSDUC_2"/>
    <property type="match status" value="1"/>
</dbReference>
<evidence type="ECO:0000256" key="1">
    <source>
        <dbReference type="ARBA" id="ARBA00004370"/>
    </source>
</evidence>
<keyword evidence="6 8" id="KW-0807">Transducer</keyword>
<comment type="similarity">
    <text evidence="7">Belongs to the methyl-accepting chemotaxis (MCP) protein family.</text>
</comment>
<feature type="domain" description="Methyl-accepting transducer" evidence="10">
    <location>
        <begin position="56"/>
        <end position="332"/>
    </location>
</feature>
<evidence type="ECO:0000313" key="11">
    <source>
        <dbReference type="EMBL" id="SDS11644.1"/>
    </source>
</evidence>
<evidence type="ECO:0000256" key="9">
    <source>
        <dbReference type="SAM" id="Coils"/>
    </source>
</evidence>